<evidence type="ECO:0000313" key="1">
    <source>
        <dbReference type="EMBL" id="PBK64165.1"/>
    </source>
</evidence>
<organism evidence="1 2">
    <name type="scientific">Armillaria solidipes</name>
    <dbReference type="NCBI Taxonomy" id="1076256"/>
    <lineage>
        <taxon>Eukaryota</taxon>
        <taxon>Fungi</taxon>
        <taxon>Dikarya</taxon>
        <taxon>Basidiomycota</taxon>
        <taxon>Agaricomycotina</taxon>
        <taxon>Agaricomycetes</taxon>
        <taxon>Agaricomycetidae</taxon>
        <taxon>Agaricales</taxon>
        <taxon>Marasmiineae</taxon>
        <taxon>Physalacriaceae</taxon>
        <taxon>Armillaria</taxon>
    </lineage>
</organism>
<sequence>MIAKAKSQTVNHDDAILMELFKNCKNFPYLLGDMMVRLAVIDGPVRGAEIVVFYALRNPGNAAPFQAGHLYAHANLSSMHHFHDADFKNEAIKLFNDLVDLWSQ</sequence>
<keyword evidence="2" id="KW-1185">Reference proteome</keyword>
<dbReference type="AlphaFoldDB" id="A0A2H3AZV5"/>
<name>A0A2H3AZV5_9AGAR</name>
<evidence type="ECO:0000313" key="2">
    <source>
        <dbReference type="Proteomes" id="UP000218334"/>
    </source>
</evidence>
<dbReference type="EMBL" id="KZ293453">
    <property type="protein sequence ID" value="PBK64165.1"/>
    <property type="molecule type" value="Genomic_DNA"/>
</dbReference>
<reference evidence="2" key="1">
    <citation type="journal article" date="2017" name="Nat. Ecol. Evol.">
        <title>Genome expansion and lineage-specific genetic innovations in the forest pathogenic fungi Armillaria.</title>
        <authorList>
            <person name="Sipos G."/>
            <person name="Prasanna A.N."/>
            <person name="Walter M.C."/>
            <person name="O'Connor E."/>
            <person name="Balint B."/>
            <person name="Krizsan K."/>
            <person name="Kiss B."/>
            <person name="Hess J."/>
            <person name="Varga T."/>
            <person name="Slot J."/>
            <person name="Riley R."/>
            <person name="Boka B."/>
            <person name="Rigling D."/>
            <person name="Barry K."/>
            <person name="Lee J."/>
            <person name="Mihaltcheva S."/>
            <person name="LaButti K."/>
            <person name="Lipzen A."/>
            <person name="Waldron R."/>
            <person name="Moloney N.M."/>
            <person name="Sperisen C."/>
            <person name="Kredics L."/>
            <person name="Vagvoelgyi C."/>
            <person name="Patrignani A."/>
            <person name="Fitzpatrick D."/>
            <person name="Nagy I."/>
            <person name="Doyle S."/>
            <person name="Anderson J.B."/>
            <person name="Grigoriev I.V."/>
            <person name="Gueldener U."/>
            <person name="Muensterkoetter M."/>
            <person name="Nagy L.G."/>
        </authorList>
    </citation>
    <scope>NUCLEOTIDE SEQUENCE [LARGE SCALE GENOMIC DNA]</scope>
    <source>
        <strain evidence="2">28-4</strain>
    </source>
</reference>
<proteinExistence type="predicted"/>
<dbReference type="STRING" id="1076256.A0A2H3AZV5"/>
<gene>
    <name evidence="1" type="ORF">ARMSODRAFT_979293</name>
</gene>
<dbReference type="Proteomes" id="UP000218334">
    <property type="component" value="Unassembled WGS sequence"/>
</dbReference>
<accession>A0A2H3AZV5</accession>
<protein>
    <submittedName>
        <fullName evidence="1">Uncharacterized protein</fullName>
    </submittedName>
</protein>